<keyword evidence="2" id="KW-0378">Hydrolase</keyword>
<evidence type="ECO:0000313" key="6">
    <source>
        <dbReference type="Proteomes" id="UP001464891"/>
    </source>
</evidence>
<evidence type="ECO:0000256" key="2">
    <source>
        <dbReference type="ARBA" id="ARBA00022806"/>
    </source>
</evidence>
<evidence type="ECO:0000259" key="4">
    <source>
        <dbReference type="Pfam" id="PF12705"/>
    </source>
</evidence>
<dbReference type="Proteomes" id="UP001464891">
    <property type="component" value="Unassembled WGS sequence"/>
</dbReference>
<dbReference type="Gene3D" id="3.90.320.10">
    <property type="match status" value="1"/>
</dbReference>
<dbReference type="Pfam" id="PF12705">
    <property type="entry name" value="PDDEXK_1"/>
    <property type="match status" value="1"/>
</dbReference>
<accession>A0ABV0J8I5</accession>
<evidence type="ECO:0000313" key="5">
    <source>
        <dbReference type="EMBL" id="MEP0818094.1"/>
    </source>
</evidence>
<dbReference type="InterPro" id="IPR038726">
    <property type="entry name" value="PDDEXK_AddAB-type"/>
</dbReference>
<dbReference type="InterPro" id="IPR011604">
    <property type="entry name" value="PDDEXK-like_dom_sf"/>
</dbReference>
<protein>
    <submittedName>
        <fullName evidence="5">PD-(D/E)XK nuclease family protein</fullName>
    </submittedName>
</protein>
<keyword evidence="1" id="KW-0227">DNA damage</keyword>
<organism evidence="5 6">
    <name type="scientific">Trichocoleus desertorum GB2-A4</name>
    <dbReference type="NCBI Taxonomy" id="2933944"/>
    <lineage>
        <taxon>Bacteria</taxon>
        <taxon>Bacillati</taxon>
        <taxon>Cyanobacteriota</taxon>
        <taxon>Cyanophyceae</taxon>
        <taxon>Leptolyngbyales</taxon>
        <taxon>Trichocoleusaceae</taxon>
        <taxon>Trichocoleus</taxon>
    </lineage>
</organism>
<comment type="caution">
    <text evidence="5">The sequence shown here is derived from an EMBL/GenBank/DDBJ whole genome shotgun (WGS) entry which is preliminary data.</text>
</comment>
<feature type="domain" description="PD-(D/E)XK endonuclease-like" evidence="4">
    <location>
        <begin position="4"/>
        <end position="239"/>
    </location>
</feature>
<dbReference type="EMBL" id="JAMPKM010000007">
    <property type="protein sequence ID" value="MEP0818094.1"/>
    <property type="molecule type" value="Genomic_DNA"/>
</dbReference>
<evidence type="ECO:0000256" key="1">
    <source>
        <dbReference type="ARBA" id="ARBA00022763"/>
    </source>
</evidence>
<dbReference type="SUPFAM" id="SSF52980">
    <property type="entry name" value="Restriction endonuclease-like"/>
    <property type="match status" value="1"/>
</dbReference>
<sequence length="270" mass="30677">MAYHLSAAKLQTYHRCAQSYYFRYERGIKTAAFFGSASLGTALHEALAQIYRDWHYQDPIPGLDWVEYCWSQHTQGLSPTQVTDGQVMLQRYHERFMASQTAIARPVAVEGKIQGSLQVENLEFTLAGRYDRLDYLADGLELIDYKSNKDTKLLDPAEMNLQIGLYYLALEQTYPQTLRRLSLIYLRTGENISFEVTPEHKQRVESAIGDLALRLRTDAAWEPTTGGHCDRCTYARYCPGVQAEPELLPMDAKPRPELQLALSLALDSAS</sequence>
<proteinExistence type="predicted"/>
<reference evidence="5 6" key="1">
    <citation type="submission" date="2022-04" db="EMBL/GenBank/DDBJ databases">
        <title>Positive selection, recombination, and allopatry shape intraspecific diversity of widespread and dominant cyanobacteria.</title>
        <authorList>
            <person name="Wei J."/>
            <person name="Shu W."/>
            <person name="Hu C."/>
        </authorList>
    </citation>
    <scope>NUCLEOTIDE SEQUENCE [LARGE SCALE GENOMIC DNA]</scope>
    <source>
        <strain evidence="5 6">GB2-A4</strain>
    </source>
</reference>
<dbReference type="RefSeq" id="WP_190432527.1">
    <property type="nucleotide sequence ID" value="NZ_JAMPKM010000007.1"/>
</dbReference>
<gene>
    <name evidence="5" type="ORF">NC998_13415</name>
</gene>
<name>A0ABV0J8I5_9CYAN</name>
<keyword evidence="2" id="KW-0347">Helicase</keyword>
<evidence type="ECO:0000256" key="3">
    <source>
        <dbReference type="ARBA" id="ARBA00023204"/>
    </source>
</evidence>
<keyword evidence="2" id="KW-0547">Nucleotide-binding</keyword>
<keyword evidence="3" id="KW-0234">DNA repair</keyword>
<dbReference type="InterPro" id="IPR011335">
    <property type="entry name" value="Restrct_endonuc-II-like"/>
</dbReference>
<keyword evidence="6" id="KW-1185">Reference proteome</keyword>
<keyword evidence="2" id="KW-0067">ATP-binding</keyword>